<evidence type="ECO:0000313" key="2">
    <source>
        <dbReference type="EMBL" id="KAK4709697.1"/>
    </source>
</evidence>
<protein>
    <recommendedName>
        <fullName evidence="1">Reverse transcriptase zinc-binding domain-containing protein</fullName>
    </recommendedName>
</protein>
<sequence>METVLQQAPHNMVASILSAHFHYQQGVVDQAMWKLNTNGNFTCSSAWSELRVKRCRSLFYAFIWHKNIPFKCSFLLWRALKGKLPTNEKIITFGNDPATCYCWDRPGWDTIDHTFKTGHFAAHIWRFFAMHAGINYEHTTLTNLIMRWWSTKYNNEAHKVILQATPIFICWNIWKNRCASKHGGKQSNTSRVKYVVYKDNYKLLTTTFPYIKWSSN</sequence>
<dbReference type="Pfam" id="PF13966">
    <property type="entry name" value="zf-RVT"/>
    <property type="match status" value="1"/>
</dbReference>
<gene>
    <name evidence="2" type="ORF">R3W88_004210</name>
</gene>
<comment type="caution">
    <text evidence="2">The sequence shown here is derived from an EMBL/GenBank/DDBJ whole genome shotgun (WGS) entry which is preliminary data.</text>
</comment>
<name>A0AAV9K8Y7_9SOLN</name>
<dbReference type="AlphaFoldDB" id="A0AAV9K8Y7"/>
<reference evidence="2 3" key="1">
    <citation type="submission" date="2023-10" db="EMBL/GenBank/DDBJ databases">
        <title>Genome-Wide Identification Analysis in wild type Solanum Pinnatisectum Reveals Some Genes Defensing Phytophthora Infestans.</title>
        <authorList>
            <person name="Sun C."/>
        </authorList>
    </citation>
    <scope>NUCLEOTIDE SEQUENCE [LARGE SCALE GENOMIC DNA]</scope>
    <source>
        <strain evidence="2">LQN</strain>
        <tissue evidence="2">Leaf</tissue>
    </source>
</reference>
<evidence type="ECO:0000259" key="1">
    <source>
        <dbReference type="Pfam" id="PF13966"/>
    </source>
</evidence>
<accession>A0AAV9K8Y7</accession>
<proteinExistence type="predicted"/>
<organism evidence="2 3">
    <name type="scientific">Solanum pinnatisectum</name>
    <name type="common">tansyleaf nightshade</name>
    <dbReference type="NCBI Taxonomy" id="50273"/>
    <lineage>
        <taxon>Eukaryota</taxon>
        <taxon>Viridiplantae</taxon>
        <taxon>Streptophyta</taxon>
        <taxon>Embryophyta</taxon>
        <taxon>Tracheophyta</taxon>
        <taxon>Spermatophyta</taxon>
        <taxon>Magnoliopsida</taxon>
        <taxon>eudicotyledons</taxon>
        <taxon>Gunneridae</taxon>
        <taxon>Pentapetalae</taxon>
        <taxon>asterids</taxon>
        <taxon>lamiids</taxon>
        <taxon>Solanales</taxon>
        <taxon>Solanaceae</taxon>
        <taxon>Solanoideae</taxon>
        <taxon>Solaneae</taxon>
        <taxon>Solanum</taxon>
    </lineage>
</organism>
<dbReference type="Proteomes" id="UP001311915">
    <property type="component" value="Unassembled WGS sequence"/>
</dbReference>
<keyword evidence="3" id="KW-1185">Reference proteome</keyword>
<feature type="domain" description="Reverse transcriptase zinc-binding" evidence="1">
    <location>
        <begin position="41"/>
        <end position="125"/>
    </location>
</feature>
<evidence type="ECO:0000313" key="3">
    <source>
        <dbReference type="Proteomes" id="UP001311915"/>
    </source>
</evidence>
<dbReference type="EMBL" id="JAWPEI010000011">
    <property type="protein sequence ID" value="KAK4709697.1"/>
    <property type="molecule type" value="Genomic_DNA"/>
</dbReference>
<dbReference type="InterPro" id="IPR026960">
    <property type="entry name" value="RVT-Znf"/>
</dbReference>